<dbReference type="Pfam" id="PF03184">
    <property type="entry name" value="DDE_1"/>
    <property type="match status" value="1"/>
</dbReference>
<dbReference type="PROSITE" id="PS51253">
    <property type="entry name" value="HTH_CENPB"/>
    <property type="match status" value="1"/>
</dbReference>
<evidence type="ECO:0000313" key="4">
    <source>
        <dbReference type="Proteomes" id="UP000007267"/>
    </source>
</evidence>
<reference evidence="3" key="3">
    <citation type="submission" date="2025-08" db="UniProtKB">
        <authorList>
            <consortium name="Ensembl"/>
        </authorList>
    </citation>
    <scope>IDENTIFICATION</scope>
</reference>
<keyword evidence="1" id="KW-0238">DNA-binding</keyword>
<dbReference type="InterPro" id="IPR050863">
    <property type="entry name" value="CenT-Element_Derived"/>
</dbReference>
<dbReference type="AlphaFoldDB" id="K7F5K8"/>
<keyword evidence="4" id="KW-1185">Reference proteome</keyword>
<dbReference type="eggNOG" id="KOG3105">
    <property type="taxonomic scope" value="Eukaryota"/>
</dbReference>
<feature type="domain" description="HTH CENPB-type" evidence="2">
    <location>
        <begin position="69"/>
        <end position="149"/>
    </location>
</feature>
<dbReference type="GeneTree" id="ENSGT00940000154420"/>
<evidence type="ECO:0000259" key="2">
    <source>
        <dbReference type="PROSITE" id="PS51253"/>
    </source>
</evidence>
<accession>K7F5K8</accession>
<name>K7F5K8_PELSI</name>
<dbReference type="GO" id="GO:0005634">
    <property type="term" value="C:nucleus"/>
    <property type="evidence" value="ECO:0007669"/>
    <property type="project" value="TreeGrafter"/>
</dbReference>
<dbReference type="InterPro" id="IPR009057">
    <property type="entry name" value="Homeodomain-like_sf"/>
</dbReference>
<protein>
    <recommendedName>
        <fullName evidence="2">HTH CENPB-type domain-containing protein</fullName>
    </recommendedName>
</protein>
<dbReference type="GO" id="GO:0003677">
    <property type="term" value="F:DNA binding"/>
    <property type="evidence" value="ECO:0007669"/>
    <property type="project" value="UniProtKB-KW"/>
</dbReference>
<dbReference type="InterPro" id="IPR006600">
    <property type="entry name" value="HTH_CenpB_DNA-bd_dom"/>
</dbReference>
<dbReference type="SUPFAM" id="SSF46689">
    <property type="entry name" value="Homeodomain-like"/>
    <property type="match status" value="2"/>
</dbReference>
<evidence type="ECO:0000313" key="3">
    <source>
        <dbReference type="Ensembl" id="ENSPSIP00000003318.1"/>
    </source>
</evidence>
<organism evidence="3 4">
    <name type="scientific">Pelodiscus sinensis</name>
    <name type="common">Chinese softshell turtle</name>
    <name type="synonym">Trionyx sinensis</name>
    <dbReference type="NCBI Taxonomy" id="13735"/>
    <lineage>
        <taxon>Eukaryota</taxon>
        <taxon>Metazoa</taxon>
        <taxon>Chordata</taxon>
        <taxon>Craniata</taxon>
        <taxon>Vertebrata</taxon>
        <taxon>Euteleostomi</taxon>
        <taxon>Archelosauria</taxon>
        <taxon>Testudinata</taxon>
        <taxon>Testudines</taxon>
        <taxon>Cryptodira</taxon>
        <taxon>Trionychia</taxon>
        <taxon>Trionychidae</taxon>
        <taxon>Pelodiscus</taxon>
    </lineage>
</organism>
<dbReference type="Gene3D" id="1.10.10.60">
    <property type="entry name" value="Homeodomain-like"/>
    <property type="match status" value="2"/>
</dbReference>
<dbReference type="Pfam" id="PF03221">
    <property type="entry name" value="HTH_Tnp_Tc5"/>
    <property type="match status" value="1"/>
</dbReference>
<evidence type="ECO:0000256" key="1">
    <source>
        <dbReference type="ARBA" id="ARBA00023125"/>
    </source>
</evidence>
<reference evidence="4" key="2">
    <citation type="journal article" date="2013" name="Nat. Genet.">
        <title>The draft genomes of soft-shell turtle and green sea turtle yield insights into the development and evolution of the turtle-specific body plan.</title>
        <authorList>
            <person name="Wang Z."/>
            <person name="Pascual-Anaya J."/>
            <person name="Zadissa A."/>
            <person name="Li W."/>
            <person name="Niimura Y."/>
            <person name="Huang Z."/>
            <person name="Li C."/>
            <person name="White S."/>
            <person name="Xiong Z."/>
            <person name="Fang D."/>
            <person name="Wang B."/>
            <person name="Ming Y."/>
            <person name="Chen Y."/>
            <person name="Zheng Y."/>
            <person name="Kuraku S."/>
            <person name="Pignatelli M."/>
            <person name="Herrero J."/>
            <person name="Beal K."/>
            <person name="Nozawa M."/>
            <person name="Li Q."/>
            <person name="Wang J."/>
            <person name="Zhang H."/>
            <person name="Yu L."/>
            <person name="Shigenobu S."/>
            <person name="Wang J."/>
            <person name="Liu J."/>
            <person name="Flicek P."/>
            <person name="Searle S."/>
            <person name="Wang J."/>
            <person name="Kuratani S."/>
            <person name="Yin Y."/>
            <person name="Aken B."/>
            <person name="Zhang G."/>
            <person name="Irie N."/>
        </authorList>
    </citation>
    <scope>NUCLEOTIDE SEQUENCE [LARGE SCALE GENOMIC DNA]</scope>
    <source>
        <strain evidence="4">Daiwa-1</strain>
    </source>
</reference>
<dbReference type="Proteomes" id="UP000007267">
    <property type="component" value="Unassembled WGS sequence"/>
</dbReference>
<dbReference type="OMA" id="DEEPTIM"/>
<dbReference type="EMBL" id="AGCU01074468">
    <property type="status" value="NOT_ANNOTATED_CDS"/>
    <property type="molecule type" value="Genomic_DNA"/>
</dbReference>
<dbReference type="Ensembl" id="ENSPSIT00000003333.1">
    <property type="protein sequence ID" value="ENSPSIP00000003318.1"/>
    <property type="gene ID" value="ENSPSIG00000003179.1"/>
</dbReference>
<dbReference type="HOGENOM" id="CLU_018294_1_4_1"/>
<dbReference type="PANTHER" id="PTHR19303:SF26">
    <property type="entry name" value="TIGGER TRANSPOSABLE ELEMENT-DERIVED PROTEIN 1"/>
    <property type="match status" value="1"/>
</dbReference>
<reference evidence="4" key="1">
    <citation type="submission" date="2011-10" db="EMBL/GenBank/DDBJ databases">
        <authorList>
            <consortium name="Soft-shell Turtle Genome Consortium"/>
        </authorList>
    </citation>
    <scope>NUCLEOTIDE SEQUENCE [LARGE SCALE GENOMIC DNA]</scope>
    <source>
        <strain evidence="4">Daiwa-1</strain>
    </source>
</reference>
<dbReference type="InterPro" id="IPR004875">
    <property type="entry name" value="DDE_SF_endonuclease_dom"/>
</dbReference>
<proteinExistence type="predicted"/>
<sequence>NAESGKSTKKPRKALTLEIKHEILKFHESGMKVYELGYKFKLSHSTVSTILVKAKYLNKAESARPMQTTLIRKHDGLIPKMENLLILWINDQMLRLPMPHNQAMISAKAKSIFEVLKNKHGETSKDNSFSASKSWFVCFRKRAGWPNIQVYREATSANMEAKKDFPQKLTKIIEEEGYCSWQVFNVDETRLYLKKMLLRTYIMKEEKPIPGFKAAEDRLTLLLGANAAGDYKLKLMIDYRAENPALKGLVKGTLPVIWKSNSNTYNFVSEVQKYCAENDLPFKALLILDNAPGHPRILQHVNLNIKIVFLPPNTTALLQPMDHGVISSFKAYYLGGTFERLVEAFDKEVGPTIKEFWKSFNVLDTVENQNAVTESNLRGVWKKLCPEFVQDFEDFSEVTGSVAEMANRLDLEVCPEDMTELLDSHAQE</sequence>
<dbReference type="PANTHER" id="PTHR19303">
    <property type="entry name" value="TRANSPOSON"/>
    <property type="match status" value="1"/>
</dbReference>
<reference evidence="3" key="4">
    <citation type="submission" date="2025-09" db="UniProtKB">
        <authorList>
            <consortium name="Ensembl"/>
        </authorList>
    </citation>
    <scope>IDENTIFICATION</scope>
</reference>